<proteinExistence type="predicted"/>
<accession>A0ABD2NTC4</accession>
<dbReference type="Proteomes" id="UP001516400">
    <property type="component" value="Unassembled WGS sequence"/>
</dbReference>
<reference evidence="1 2" key="1">
    <citation type="journal article" date="2021" name="BMC Biol.">
        <title>Horizontally acquired antibacterial genes associated with adaptive radiation of ladybird beetles.</title>
        <authorList>
            <person name="Li H.S."/>
            <person name="Tang X.F."/>
            <person name="Huang Y.H."/>
            <person name="Xu Z.Y."/>
            <person name="Chen M.L."/>
            <person name="Du X.Y."/>
            <person name="Qiu B.Y."/>
            <person name="Chen P.T."/>
            <person name="Zhang W."/>
            <person name="Slipinski A."/>
            <person name="Escalona H.E."/>
            <person name="Waterhouse R.M."/>
            <person name="Zwick A."/>
            <person name="Pang H."/>
        </authorList>
    </citation>
    <scope>NUCLEOTIDE SEQUENCE [LARGE SCALE GENOMIC DNA]</scope>
    <source>
        <strain evidence="1">SYSU2018</strain>
    </source>
</reference>
<evidence type="ECO:0000313" key="1">
    <source>
        <dbReference type="EMBL" id="KAL3281636.1"/>
    </source>
</evidence>
<dbReference type="EMBL" id="JABFTP020000144">
    <property type="protein sequence ID" value="KAL3281636.1"/>
    <property type="molecule type" value="Genomic_DNA"/>
</dbReference>
<comment type="caution">
    <text evidence="1">The sequence shown here is derived from an EMBL/GenBank/DDBJ whole genome shotgun (WGS) entry which is preliminary data.</text>
</comment>
<organism evidence="1 2">
    <name type="scientific">Cryptolaemus montrouzieri</name>
    <dbReference type="NCBI Taxonomy" id="559131"/>
    <lineage>
        <taxon>Eukaryota</taxon>
        <taxon>Metazoa</taxon>
        <taxon>Ecdysozoa</taxon>
        <taxon>Arthropoda</taxon>
        <taxon>Hexapoda</taxon>
        <taxon>Insecta</taxon>
        <taxon>Pterygota</taxon>
        <taxon>Neoptera</taxon>
        <taxon>Endopterygota</taxon>
        <taxon>Coleoptera</taxon>
        <taxon>Polyphaga</taxon>
        <taxon>Cucujiformia</taxon>
        <taxon>Coccinelloidea</taxon>
        <taxon>Coccinellidae</taxon>
        <taxon>Scymninae</taxon>
        <taxon>Scymnini</taxon>
        <taxon>Cryptolaemus</taxon>
    </lineage>
</organism>
<evidence type="ECO:0000313" key="2">
    <source>
        <dbReference type="Proteomes" id="UP001516400"/>
    </source>
</evidence>
<sequence>MISDTSNTYETISIEKWKLKEANWFMYQKKLVEGLSSLDTTEKIDTTVANFTELLTEAGELSIGKCSKTPTRKALVPWWSEQCKLAIEKYKSGLYKKKG</sequence>
<keyword evidence="2" id="KW-1185">Reference proteome</keyword>
<protein>
    <submittedName>
        <fullName evidence="1">Uncharacterized protein</fullName>
    </submittedName>
</protein>
<name>A0ABD2NTC4_9CUCU</name>
<gene>
    <name evidence="1" type="ORF">HHI36_004842</name>
</gene>
<dbReference type="AlphaFoldDB" id="A0ABD2NTC4"/>